<reference evidence="7" key="1">
    <citation type="journal article" date="2019" name="Int. J. Syst. Evol. Microbiol.">
        <title>The Global Catalogue of Microorganisms (GCM) 10K type strain sequencing project: providing services to taxonomists for standard genome sequencing and annotation.</title>
        <authorList>
            <consortium name="The Broad Institute Genomics Platform"/>
            <consortium name="The Broad Institute Genome Sequencing Center for Infectious Disease"/>
            <person name="Wu L."/>
            <person name="Ma J."/>
        </authorList>
    </citation>
    <scope>NUCLEOTIDE SEQUENCE [LARGE SCALE GENOMIC DNA]</scope>
    <source>
        <strain evidence="7">CCUG 59685</strain>
    </source>
</reference>
<evidence type="ECO:0000256" key="5">
    <source>
        <dbReference type="SAM" id="Phobius"/>
    </source>
</evidence>
<proteinExistence type="predicted"/>
<dbReference type="PANTHER" id="PTHR16950:SF16">
    <property type="entry name" value="ZINC TRANSPORTER ZIP13"/>
    <property type="match status" value="1"/>
</dbReference>
<evidence type="ECO:0000313" key="7">
    <source>
        <dbReference type="Proteomes" id="UP001597106"/>
    </source>
</evidence>
<feature type="transmembrane region" description="Helical" evidence="5">
    <location>
        <begin position="36"/>
        <end position="54"/>
    </location>
</feature>
<keyword evidence="2 5" id="KW-0812">Transmembrane</keyword>
<sequence length="263" mass="28345">MLFPSLMLACTVGGVVSVLIAGWLSNTLFANHARRMVAFAVGVLLGFAFTDLLPEALNQGINLTNAGWMLVAGMLLFFILEKLALWRHFHHADAAPVATHPVEKQSGGQVAIILLGDGIHNFVDGILLAASFLTDIKLGWVTAFAIVAHEIPQEISDFMVLIHAGLSKPRALLLNMLSGSAMIVGGLVGWLSFTHIAPLIPYALLLAAASFIYIALADLVPTLQTQYRPQDLLVQCLLIACGLGVAWLSPFIQQQIFHVWSST</sequence>
<dbReference type="Proteomes" id="UP001597106">
    <property type="component" value="Unassembled WGS sequence"/>
</dbReference>
<evidence type="ECO:0000256" key="2">
    <source>
        <dbReference type="ARBA" id="ARBA00022692"/>
    </source>
</evidence>
<evidence type="ECO:0000256" key="4">
    <source>
        <dbReference type="ARBA" id="ARBA00023136"/>
    </source>
</evidence>
<comment type="subcellular location">
    <subcellularLocation>
        <location evidence="1">Membrane</location>
        <topology evidence="1">Multi-pass membrane protein</topology>
    </subcellularLocation>
</comment>
<gene>
    <name evidence="6" type="ORF">ACFQ1T_11190</name>
</gene>
<feature type="transmembrane region" description="Helical" evidence="5">
    <location>
        <begin position="60"/>
        <end position="80"/>
    </location>
</feature>
<feature type="transmembrane region" description="Helical" evidence="5">
    <location>
        <begin position="232"/>
        <end position="252"/>
    </location>
</feature>
<keyword evidence="3 5" id="KW-1133">Transmembrane helix</keyword>
<accession>A0ABW3GIJ9</accession>
<dbReference type="RefSeq" id="WP_379076627.1">
    <property type="nucleotide sequence ID" value="NZ_JBHTJW010000002.1"/>
</dbReference>
<name>A0ABW3GIJ9_9PROT</name>
<evidence type="ECO:0000313" key="6">
    <source>
        <dbReference type="EMBL" id="MFD0930340.1"/>
    </source>
</evidence>
<dbReference type="PANTHER" id="PTHR16950">
    <property type="entry name" value="ZINC TRANSPORTER SLC39A7 HISTIDINE-RICH MEMBRANE PROTEIN KE4"/>
    <property type="match status" value="1"/>
</dbReference>
<dbReference type="EMBL" id="JBHTJW010000002">
    <property type="protein sequence ID" value="MFD0930340.1"/>
    <property type="molecule type" value="Genomic_DNA"/>
</dbReference>
<dbReference type="InterPro" id="IPR003689">
    <property type="entry name" value="ZIP"/>
</dbReference>
<keyword evidence="7" id="KW-1185">Reference proteome</keyword>
<comment type="caution">
    <text evidence="6">The sequence shown here is derived from an EMBL/GenBank/DDBJ whole genome shotgun (WGS) entry which is preliminary data.</text>
</comment>
<feature type="transmembrane region" description="Helical" evidence="5">
    <location>
        <begin position="172"/>
        <end position="193"/>
    </location>
</feature>
<keyword evidence="4 5" id="KW-0472">Membrane</keyword>
<organism evidence="6 7">
    <name type="scientific">Methylophilus glucosoxydans</name>
    <dbReference type="NCBI Taxonomy" id="752553"/>
    <lineage>
        <taxon>Bacteria</taxon>
        <taxon>Pseudomonadati</taxon>
        <taxon>Pseudomonadota</taxon>
        <taxon>Betaproteobacteria</taxon>
        <taxon>Nitrosomonadales</taxon>
        <taxon>Methylophilaceae</taxon>
        <taxon>Methylophilus</taxon>
    </lineage>
</organism>
<evidence type="ECO:0000256" key="1">
    <source>
        <dbReference type="ARBA" id="ARBA00004141"/>
    </source>
</evidence>
<dbReference type="Pfam" id="PF02535">
    <property type="entry name" value="Zip"/>
    <property type="match status" value="2"/>
</dbReference>
<evidence type="ECO:0000256" key="3">
    <source>
        <dbReference type="ARBA" id="ARBA00022989"/>
    </source>
</evidence>
<protein>
    <submittedName>
        <fullName evidence="6">ZIP family metal transporter</fullName>
    </submittedName>
</protein>
<feature type="transmembrane region" description="Helical" evidence="5">
    <location>
        <begin position="6"/>
        <end position="24"/>
    </location>
</feature>
<feature type="transmembrane region" description="Helical" evidence="5">
    <location>
        <begin position="199"/>
        <end position="220"/>
    </location>
</feature>